<comment type="caution">
    <text evidence="2">The sequence shown here is derived from an EMBL/GenBank/DDBJ whole genome shotgun (WGS) entry which is preliminary data.</text>
</comment>
<evidence type="ECO:0000256" key="1">
    <source>
        <dbReference type="SAM" id="MobiDB-lite"/>
    </source>
</evidence>
<sequence>MSMSCLPLTLMPSNSLSTRMGNGLQDDDVVNWDAAIIPLHLNYIELRNTLHDEIRSDILAHAGYIREDSPMPFDDDLTSMDSTSVPGASSGRDGHDCPPPPYSPVHCPRLARNPFQILSPLNPFSTQFRGDCLPLDTFDKLYDSMWPLSGTDEGFLSLPACMAAHRHDDEDFPSLPCQPCPCLHAARWGV</sequence>
<gene>
    <name evidence="2" type="ORF">D9619_009598</name>
</gene>
<protein>
    <submittedName>
        <fullName evidence="2">Uncharacterized protein</fullName>
    </submittedName>
</protein>
<evidence type="ECO:0000313" key="2">
    <source>
        <dbReference type="EMBL" id="KAF5325042.1"/>
    </source>
</evidence>
<keyword evidence="3" id="KW-1185">Reference proteome</keyword>
<dbReference type="EMBL" id="JAACJJ010000015">
    <property type="protein sequence ID" value="KAF5325042.1"/>
    <property type="molecule type" value="Genomic_DNA"/>
</dbReference>
<accession>A0A8H5BMU4</accession>
<organism evidence="2 3">
    <name type="scientific">Psilocybe cf. subviscida</name>
    <dbReference type="NCBI Taxonomy" id="2480587"/>
    <lineage>
        <taxon>Eukaryota</taxon>
        <taxon>Fungi</taxon>
        <taxon>Dikarya</taxon>
        <taxon>Basidiomycota</taxon>
        <taxon>Agaricomycotina</taxon>
        <taxon>Agaricomycetes</taxon>
        <taxon>Agaricomycetidae</taxon>
        <taxon>Agaricales</taxon>
        <taxon>Agaricineae</taxon>
        <taxon>Strophariaceae</taxon>
        <taxon>Psilocybe</taxon>
    </lineage>
</organism>
<name>A0A8H5BMU4_9AGAR</name>
<evidence type="ECO:0000313" key="3">
    <source>
        <dbReference type="Proteomes" id="UP000567179"/>
    </source>
</evidence>
<feature type="region of interest" description="Disordered" evidence="1">
    <location>
        <begin position="72"/>
        <end position="101"/>
    </location>
</feature>
<dbReference type="AlphaFoldDB" id="A0A8H5BMU4"/>
<dbReference type="Proteomes" id="UP000567179">
    <property type="component" value="Unassembled WGS sequence"/>
</dbReference>
<reference evidence="2 3" key="1">
    <citation type="journal article" date="2020" name="ISME J.">
        <title>Uncovering the hidden diversity of litter-decomposition mechanisms in mushroom-forming fungi.</title>
        <authorList>
            <person name="Floudas D."/>
            <person name="Bentzer J."/>
            <person name="Ahren D."/>
            <person name="Johansson T."/>
            <person name="Persson P."/>
            <person name="Tunlid A."/>
        </authorList>
    </citation>
    <scope>NUCLEOTIDE SEQUENCE [LARGE SCALE GENOMIC DNA]</scope>
    <source>
        <strain evidence="2 3">CBS 101986</strain>
    </source>
</reference>
<proteinExistence type="predicted"/>